<feature type="non-terminal residue" evidence="1">
    <location>
        <position position="187"/>
    </location>
</feature>
<sequence length="187" mass="21579">LTLPPDLRFLEENMFLVGIIPGPNKPSLDQIDHFTRLIVDDLLKFWDPGVYFSKTSSYDEGRFAQGALLPMICDLSAARQISGFAGHSATYLCSVCEIRQDEIEHIDKNSWTYRTVDKHREQADIWRTLPGTSAQKDHVKHGYARATEFLRLPYWDSVRFTVVESMHAHYLNNLKHHIRDTWGMSAD</sequence>
<dbReference type="PANTHER" id="PTHR46579:SF2">
    <property type="entry name" value="C2H2-TYPE DOMAIN-CONTAINING PROTEIN"/>
    <property type="match status" value="1"/>
</dbReference>
<protein>
    <submittedName>
        <fullName evidence="1">Uncharacterized protein</fullName>
    </submittedName>
</protein>
<proteinExistence type="predicted"/>
<dbReference type="InterPro" id="IPR004242">
    <property type="entry name" value="Transposase_21"/>
</dbReference>
<keyword evidence="2" id="KW-1185">Reference proteome</keyword>
<name>S8DK12_FOMSC</name>
<dbReference type="Pfam" id="PF02992">
    <property type="entry name" value="Transposase_21"/>
    <property type="match status" value="1"/>
</dbReference>
<feature type="non-terminal residue" evidence="1">
    <location>
        <position position="1"/>
    </location>
</feature>
<accession>S8DK12</accession>
<reference evidence="1 2" key="1">
    <citation type="journal article" date="2012" name="Science">
        <title>The Paleozoic origin of enzymatic lignin decomposition reconstructed from 31 fungal genomes.</title>
        <authorList>
            <person name="Floudas D."/>
            <person name="Binder M."/>
            <person name="Riley R."/>
            <person name="Barry K."/>
            <person name="Blanchette R.A."/>
            <person name="Henrissat B."/>
            <person name="Martinez A.T."/>
            <person name="Otillar R."/>
            <person name="Spatafora J.W."/>
            <person name="Yadav J.S."/>
            <person name="Aerts A."/>
            <person name="Benoit I."/>
            <person name="Boyd A."/>
            <person name="Carlson A."/>
            <person name="Copeland A."/>
            <person name="Coutinho P.M."/>
            <person name="de Vries R.P."/>
            <person name="Ferreira P."/>
            <person name="Findley K."/>
            <person name="Foster B."/>
            <person name="Gaskell J."/>
            <person name="Glotzer D."/>
            <person name="Gorecki P."/>
            <person name="Heitman J."/>
            <person name="Hesse C."/>
            <person name="Hori C."/>
            <person name="Igarashi K."/>
            <person name="Jurgens J.A."/>
            <person name="Kallen N."/>
            <person name="Kersten P."/>
            <person name="Kohler A."/>
            <person name="Kuees U."/>
            <person name="Kumar T.K.A."/>
            <person name="Kuo A."/>
            <person name="LaButti K."/>
            <person name="Larrondo L.F."/>
            <person name="Lindquist E."/>
            <person name="Ling A."/>
            <person name="Lombard V."/>
            <person name="Lucas S."/>
            <person name="Lundell T."/>
            <person name="Martin R."/>
            <person name="McLaughlin D.J."/>
            <person name="Morgenstern I."/>
            <person name="Morin E."/>
            <person name="Murat C."/>
            <person name="Nagy L.G."/>
            <person name="Nolan M."/>
            <person name="Ohm R.A."/>
            <person name="Patyshakuliyeva A."/>
            <person name="Rokas A."/>
            <person name="Ruiz-Duenas F.J."/>
            <person name="Sabat G."/>
            <person name="Salamov A."/>
            <person name="Samejima M."/>
            <person name="Schmutz J."/>
            <person name="Slot J.C."/>
            <person name="St John F."/>
            <person name="Stenlid J."/>
            <person name="Sun H."/>
            <person name="Sun S."/>
            <person name="Syed K."/>
            <person name="Tsang A."/>
            <person name="Wiebenga A."/>
            <person name="Young D."/>
            <person name="Pisabarro A."/>
            <person name="Eastwood D.C."/>
            <person name="Martin F."/>
            <person name="Cullen D."/>
            <person name="Grigoriev I.V."/>
            <person name="Hibbett D.S."/>
        </authorList>
    </citation>
    <scope>NUCLEOTIDE SEQUENCE</scope>
    <source>
        <strain evidence="2">FP-58527</strain>
    </source>
</reference>
<gene>
    <name evidence="1" type="ORF">FOMPIDRAFT_6744</name>
</gene>
<dbReference type="Proteomes" id="UP000015241">
    <property type="component" value="Unassembled WGS sequence"/>
</dbReference>
<evidence type="ECO:0000313" key="1">
    <source>
        <dbReference type="EMBL" id="EPS93152.1"/>
    </source>
</evidence>
<organism evidence="1 2">
    <name type="scientific">Fomitopsis schrenkii</name>
    <name type="common">Brown rot fungus</name>
    <dbReference type="NCBI Taxonomy" id="2126942"/>
    <lineage>
        <taxon>Eukaryota</taxon>
        <taxon>Fungi</taxon>
        <taxon>Dikarya</taxon>
        <taxon>Basidiomycota</taxon>
        <taxon>Agaricomycotina</taxon>
        <taxon>Agaricomycetes</taxon>
        <taxon>Polyporales</taxon>
        <taxon>Fomitopsis</taxon>
    </lineage>
</organism>
<dbReference type="InParanoid" id="S8DK12"/>
<dbReference type="OrthoDB" id="3269001at2759"/>
<dbReference type="AlphaFoldDB" id="S8DK12"/>
<dbReference type="HOGENOM" id="CLU_078867_1_0_1"/>
<dbReference type="PANTHER" id="PTHR46579">
    <property type="entry name" value="F5/8 TYPE C DOMAIN-CONTAINING PROTEIN-RELATED"/>
    <property type="match status" value="1"/>
</dbReference>
<evidence type="ECO:0000313" key="2">
    <source>
        <dbReference type="Proteomes" id="UP000015241"/>
    </source>
</evidence>
<dbReference type="STRING" id="743788.S8DK12"/>
<dbReference type="EMBL" id="KE504295">
    <property type="protein sequence ID" value="EPS93152.1"/>
    <property type="molecule type" value="Genomic_DNA"/>
</dbReference>